<feature type="non-terminal residue" evidence="1">
    <location>
        <position position="131"/>
    </location>
</feature>
<gene>
    <name evidence="1" type="ORF">SPARVUS_LOCUS9575051</name>
</gene>
<organism evidence="1 2">
    <name type="scientific">Staurois parvus</name>
    <dbReference type="NCBI Taxonomy" id="386267"/>
    <lineage>
        <taxon>Eukaryota</taxon>
        <taxon>Metazoa</taxon>
        <taxon>Chordata</taxon>
        <taxon>Craniata</taxon>
        <taxon>Vertebrata</taxon>
        <taxon>Euteleostomi</taxon>
        <taxon>Amphibia</taxon>
        <taxon>Batrachia</taxon>
        <taxon>Anura</taxon>
        <taxon>Neobatrachia</taxon>
        <taxon>Ranoidea</taxon>
        <taxon>Ranidae</taxon>
        <taxon>Staurois</taxon>
    </lineage>
</organism>
<accession>A0ABN9EDD5</accession>
<comment type="caution">
    <text evidence="1">The sequence shown here is derived from an EMBL/GenBank/DDBJ whole genome shotgun (WGS) entry which is preliminary data.</text>
</comment>
<proteinExistence type="predicted"/>
<evidence type="ECO:0000313" key="2">
    <source>
        <dbReference type="Proteomes" id="UP001162483"/>
    </source>
</evidence>
<evidence type="ECO:0000313" key="1">
    <source>
        <dbReference type="EMBL" id="CAI9582000.1"/>
    </source>
</evidence>
<reference evidence="1" key="1">
    <citation type="submission" date="2023-05" db="EMBL/GenBank/DDBJ databases">
        <authorList>
            <person name="Stuckert A."/>
        </authorList>
    </citation>
    <scope>NUCLEOTIDE SEQUENCE</scope>
</reference>
<sequence>MYSCLPFCTVCPAVIDPACPTALSFLSGSYQLYAIGGSHYRSWGFSGSATWSPAASSPSPPSGALVKGSLGLRLRAPRDSGLWVVVVVSRCVTLPLGLPVHSTAPALTECPDRPLLGSPAGTPVHLLGCPG</sequence>
<dbReference type="EMBL" id="CATNWA010015326">
    <property type="protein sequence ID" value="CAI9582000.1"/>
    <property type="molecule type" value="Genomic_DNA"/>
</dbReference>
<keyword evidence="2" id="KW-1185">Reference proteome</keyword>
<name>A0ABN9EDD5_9NEOB</name>
<protein>
    <submittedName>
        <fullName evidence="1">Uncharacterized protein</fullName>
    </submittedName>
</protein>
<dbReference type="Proteomes" id="UP001162483">
    <property type="component" value="Unassembled WGS sequence"/>
</dbReference>